<dbReference type="Proteomes" id="UP000281771">
    <property type="component" value="Unassembled WGS sequence"/>
</dbReference>
<protein>
    <submittedName>
        <fullName evidence="8">MFS transporter</fullName>
    </submittedName>
</protein>
<feature type="transmembrane region" description="Helical" evidence="7">
    <location>
        <begin position="365"/>
        <end position="385"/>
    </location>
</feature>
<dbReference type="EMBL" id="RQZA01000003">
    <property type="protein sequence ID" value="RRD31565.1"/>
    <property type="molecule type" value="Genomic_DNA"/>
</dbReference>
<evidence type="ECO:0000256" key="7">
    <source>
        <dbReference type="SAM" id="Phobius"/>
    </source>
</evidence>
<dbReference type="PANTHER" id="PTHR43266">
    <property type="entry name" value="MACROLIDE-EFFLUX PROTEIN"/>
    <property type="match status" value="1"/>
</dbReference>
<evidence type="ECO:0000313" key="9">
    <source>
        <dbReference type="Proteomes" id="UP000281771"/>
    </source>
</evidence>
<comment type="caution">
    <text evidence="8">The sequence shown here is derived from an EMBL/GenBank/DDBJ whole genome shotgun (WGS) entry which is preliminary data.</text>
</comment>
<sequence>MKKLLQNKLFMLSFISDMLSNFGDILYYLALIAYVLQLPDTKLAVSLVSVSETLPILTSFAMGYFADRTADKVQTIIQTLIFRVLLYILVGFIMGFEPGLWVVLVASFINFLSDIAGQYENGLFTPLHLRIVTNEERSDSLAFRQAVGSILYIGFQSIGAFLVTVMSYQALAFFNAATFALSALIIFLIRSKLQQLFVERPLQLDKKPTSLSLLKDMWASMQQSIKECIKIPEIRKSLVIVPVLNGIFSTISILITVTISQDKGFVILNPVTTIAILITCQLIGGIIGSILAMNLLKGMDILVAIRLTAIFVPIFFFFLSIHNIYGVFCLIFLTMILAGAINPKLNALIMNSLPEEKLAMIEGGISSYFQLGTLLLRLLVSGLILFLSAEIISLIFLALGLCLICYVFGGRKQSVS</sequence>
<keyword evidence="4 7" id="KW-0812">Transmembrane</keyword>
<dbReference type="STRING" id="1123309.GCA_000377005_00772"/>
<evidence type="ECO:0000256" key="5">
    <source>
        <dbReference type="ARBA" id="ARBA00022989"/>
    </source>
</evidence>
<evidence type="ECO:0000256" key="1">
    <source>
        <dbReference type="ARBA" id="ARBA00004651"/>
    </source>
</evidence>
<dbReference type="AlphaFoldDB" id="A0A3P1VDQ3"/>
<keyword evidence="9" id="KW-1185">Reference proteome</keyword>
<dbReference type="Gene3D" id="1.20.1250.20">
    <property type="entry name" value="MFS general substrate transporter like domains"/>
    <property type="match status" value="1"/>
</dbReference>
<feature type="transmembrane region" description="Helical" evidence="7">
    <location>
        <begin position="43"/>
        <end position="64"/>
    </location>
</feature>
<keyword evidence="5 7" id="KW-1133">Transmembrane helix</keyword>
<evidence type="ECO:0000256" key="6">
    <source>
        <dbReference type="ARBA" id="ARBA00023136"/>
    </source>
</evidence>
<keyword evidence="3" id="KW-1003">Cell membrane</keyword>
<feature type="transmembrane region" description="Helical" evidence="7">
    <location>
        <begin position="391"/>
        <end position="409"/>
    </location>
</feature>
<keyword evidence="6 7" id="KW-0472">Membrane</keyword>
<feature type="transmembrane region" description="Helical" evidence="7">
    <location>
        <begin position="12"/>
        <end position="37"/>
    </location>
</feature>
<dbReference type="Pfam" id="PF07690">
    <property type="entry name" value="MFS_1"/>
    <property type="match status" value="1"/>
</dbReference>
<evidence type="ECO:0000256" key="3">
    <source>
        <dbReference type="ARBA" id="ARBA00022475"/>
    </source>
</evidence>
<feature type="transmembrane region" description="Helical" evidence="7">
    <location>
        <begin position="271"/>
        <end position="292"/>
    </location>
</feature>
<dbReference type="InterPro" id="IPR011701">
    <property type="entry name" value="MFS"/>
</dbReference>
<proteinExistence type="predicted"/>
<name>A0A3P1VDQ3_9STRE</name>
<feature type="transmembrane region" description="Helical" evidence="7">
    <location>
        <begin position="299"/>
        <end position="318"/>
    </location>
</feature>
<evidence type="ECO:0000313" key="8">
    <source>
        <dbReference type="EMBL" id="RRD31565.1"/>
    </source>
</evidence>
<dbReference type="GO" id="GO:0005886">
    <property type="term" value="C:plasma membrane"/>
    <property type="evidence" value="ECO:0007669"/>
    <property type="project" value="UniProtKB-SubCell"/>
</dbReference>
<comment type="subcellular location">
    <subcellularLocation>
        <location evidence="1">Cell membrane</location>
        <topology evidence="1">Multi-pass membrane protein</topology>
    </subcellularLocation>
</comment>
<feature type="transmembrane region" description="Helical" evidence="7">
    <location>
        <begin position="168"/>
        <end position="189"/>
    </location>
</feature>
<keyword evidence="2" id="KW-0813">Transport</keyword>
<evidence type="ECO:0000256" key="4">
    <source>
        <dbReference type="ARBA" id="ARBA00022692"/>
    </source>
</evidence>
<reference evidence="8 9" key="1">
    <citation type="submission" date="2018-11" db="EMBL/GenBank/DDBJ databases">
        <title>Genomes From Bacteria Associated with the Canine Oral Cavity: a Test Case for Automated Genome-Based Taxonomic Assignment.</title>
        <authorList>
            <person name="Coil D.A."/>
            <person name="Jospin G."/>
            <person name="Darling A.E."/>
            <person name="Wallis C."/>
            <person name="Davis I.J."/>
            <person name="Harris S."/>
            <person name="Eisen J.A."/>
            <person name="Holcombe L.J."/>
            <person name="O'Flynn C."/>
        </authorList>
    </citation>
    <scope>NUCLEOTIDE SEQUENCE [LARGE SCALE GENOMIC DNA]</scope>
    <source>
        <strain evidence="8 9">OH4621_COT-116</strain>
    </source>
</reference>
<gene>
    <name evidence="8" type="ORF">EII38_04915</name>
</gene>
<feature type="transmembrane region" description="Helical" evidence="7">
    <location>
        <begin position="238"/>
        <end position="259"/>
    </location>
</feature>
<dbReference type="SUPFAM" id="SSF103473">
    <property type="entry name" value="MFS general substrate transporter"/>
    <property type="match status" value="1"/>
</dbReference>
<dbReference type="InterPro" id="IPR036259">
    <property type="entry name" value="MFS_trans_sf"/>
</dbReference>
<dbReference type="GO" id="GO:0022857">
    <property type="term" value="F:transmembrane transporter activity"/>
    <property type="evidence" value="ECO:0007669"/>
    <property type="project" value="InterPro"/>
</dbReference>
<feature type="transmembrane region" description="Helical" evidence="7">
    <location>
        <begin position="324"/>
        <end position="345"/>
    </location>
</feature>
<organism evidence="8 9">
    <name type="scientific">Streptococcus minor</name>
    <dbReference type="NCBI Taxonomy" id="229549"/>
    <lineage>
        <taxon>Bacteria</taxon>
        <taxon>Bacillati</taxon>
        <taxon>Bacillota</taxon>
        <taxon>Bacilli</taxon>
        <taxon>Lactobacillales</taxon>
        <taxon>Streptococcaceae</taxon>
        <taxon>Streptococcus</taxon>
    </lineage>
</organism>
<evidence type="ECO:0000256" key="2">
    <source>
        <dbReference type="ARBA" id="ARBA00022448"/>
    </source>
</evidence>
<dbReference type="RefSeq" id="WP_124776531.1">
    <property type="nucleotide sequence ID" value="NZ_RQZA01000003.1"/>
</dbReference>
<dbReference type="PANTHER" id="PTHR43266:SF2">
    <property type="entry name" value="MAJOR FACILITATOR SUPERFAMILY (MFS) PROFILE DOMAIN-CONTAINING PROTEIN"/>
    <property type="match status" value="1"/>
</dbReference>
<accession>A0A3P1VDQ3</accession>